<dbReference type="WBParaSite" id="TCLT_0000233601-mRNA-1">
    <property type="protein sequence ID" value="TCLT_0000233601-mRNA-1"/>
    <property type="gene ID" value="TCLT_0000233601"/>
</dbReference>
<dbReference type="EMBL" id="UYYF01000457">
    <property type="protein sequence ID" value="VDM98237.1"/>
    <property type="molecule type" value="Genomic_DNA"/>
</dbReference>
<dbReference type="SUPFAM" id="SSF48371">
    <property type="entry name" value="ARM repeat"/>
    <property type="match status" value="1"/>
</dbReference>
<dbReference type="OMA" id="ANYCLEP"/>
<sequence>MPADTELDDVLLLEEIQRCPEKYFTQCLYGTDAVGIVDLLNRLIECKDGFDVTIQCLSCWQDFIGANYCLEPISNELQQSDNAEIICLCLIFLNRLLKYSPNAIARIRIDHELKG</sequence>
<dbReference type="AlphaFoldDB" id="A0A0N5CQ36"/>
<name>A0A0N5CQ36_THECL</name>
<proteinExistence type="predicted"/>
<dbReference type="InterPro" id="IPR016024">
    <property type="entry name" value="ARM-type_fold"/>
</dbReference>
<evidence type="ECO:0000313" key="3">
    <source>
        <dbReference type="WBParaSite" id="TCLT_0000233601-mRNA-1"/>
    </source>
</evidence>
<accession>A0A0N5CQ36</accession>
<gene>
    <name evidence="1" type="ORF">TCLT_LOCUS2337</name>
</gene>
<evidence type="ECO:0000313" key="1">
    <source>
        <dbReference type="EMBL" id="VDM98237.1"/>
    </source>
</evidence>
<reference evidence="1 2" key="2">
    <citation type="submission" date="2018-11" db="EMBL/GenBank/DDBJ databases">
        <authorList>
            <consortium name="Pathogen Informatics"/>
        </authorList>
    </citation>
    <scope>NUCLEOTIDE SEQUENCE [LARGE SCALE GENOMIC DNA]</scope>
</reference>
<keyword evidence="2" id="KW-1185">Reference proteome</keyword>
<evidence type="ECO:0000313" key="2">
    <source>
        <dbReference type="Proteomes" id="UP000276776"/>
    </source>
</evidence>
<dbReference type="Proteomes" id="UP000276776">
    <property type="component" value="Unassembled WGS sequence"/>
</dbReference>
<protein>
    <submittedName>
        <fullName evidence="3">Protein timeless homolog</fullName>
    </submittedName>
</protein>
<reference evidence="3" key="1">
    <citation type="submission" date="2017-02" db="UniProtKB">
        <authorList>
            <consortium name="WormBaseParasite"/>
        </authorList>
    </citation>
    <scope>IDENTIFICATION</scope>
</reference>
<organism evidence="3">
    <name type="scientific">Thelazia callipaeda</name>
    <name type="common">Oriental eyeworm</name>
    <name type="synonym">Parasitic nematode</name>
    <dbReference type="NCBI Taxonomy" id="103827"/>
    <lineage>
        <taxon>Eukaryota</taxon>
        <taxon>Metazoa</taxon>
        <taxon>Ecdysozoa</taxon>
        <taxon>Nematoda</taxon>
        <taxon>Chromadorea</taxon>
        <taxon>Rhabditida</taxon>
        <taxon>Spirurina</taxon>
        <taxon>Spiruromorpha</taxon>
        <taxon>Thelazioidea</taxon>
        <taxon>Thelaziidae</taxon>
        <taxon>Thelazia</taxon>
    </lineage>
</organism>
<dbReference type="OrthoDB" id="5784745at2759"/>